<dbReference type="InterPro" id="IPR038765">
    <property type="entry name" value="Papain-like_cys_pep_sf"/>
</dbReference>
<sequence length="648" mass="70283">MNPPRPLDRRTGIWVLATVALTQIPLLFRLAPEVGLVAAIPMLWQAWRLRSAALGRPPHFIILILLAAMSVATTTAHYGTIFGRTPGLALIAMLLGLKVLESRNRRDAHVSVQLCFFLQLGYFLIEQSALTAASASVACAIAVTTLLRIEQPELGTKASAAASLKLIGIAIPLAVVLFVLFPRLDSPLWGLPTDGRESTTGMSDHMRAGSIANLSLSGEIAFRVEFSGAVPEPAARYFRGPVMSAFDGQEWRVGPSGPPSEPPQGGKPTDYVITMEPNENRWLFALEHALPAAGQTLSSANVLLAAAPIRSRLRVSLSSRIGSRIGQDTSDALAAFNLTLPKGTNPRMAALGADLRNRLPDPAARVEEGLRLLRVGQFVYTLEPPTLGADSADEFFFDSKRGFCEHFANAFAVLMRAAGVPTRVVGGYQGGEINPVDGTLIVRQSDAHAWTEVWLANRGWVRVDPTAAAAPRRIDGGVTASLPASEPIPRLVRVDAAWLRALRDRAEALSHAWNTWFLGYNAQRQRDFITQLGFDPDWRTLTLLLAASAAAWQAVVWAAMFRRRSALTPAEREWTRLLRTLARKGLSPAPSEGPIAFAARAGTIHPEWRDALDAFAKSYARITYGPPHASPAVEALRNEISAWIAQNS</sequence>
<comment type="caution">
    <text evidence="3">The sequence shown here is derived from an EMBL/GenBank/DDBJ whole genome shotgun (WGS) entry which is preliminary data.</text>
</comment>
<dbReference type="Pfam" id="PF01841">
    <property type="entry name" value="Transglut_core"/>
    <property type="match status" value="1"/>
</dbReference>
<dbReference type="AlphaFoldDB" id="A0A840BEL6"/>
<dbReference type="Gene3D" id="3.10.620.30">
    <property type="match status" value="1"/>
</dbReference>
<dbReference type="InterPro" id="IPR052901">
    <property type="entry name" value="Bact_TGase-like"/>
</dbReference>
<keyword evidence="4" id="KW-1185">Reference proteome</keyword>
<dbReference type="SMART" id="SM00460">
    <property type="entry name" value="TGc"/>
    <property type="match status" value="1"/>
</dbReference>
<protein>
    <submittedName>
        <fullName evidence="3">Transglutaminase-like putative cysteine protease</fullName>
    </submittedName>
</protein>
<dbReference type="InterPro" id="IPR025403">
    <property type="entry name" value="TgpA-like_C"/>
</dbReference>
<dbReference type="PANTHER" id="PTHR42736">
    <property type="entry name" value="PROTEIN-GLUTAMINE GAMMA-GLUTAMYLTRANSFERASE"/>
    <property type="match status" value="1"/>
</dbReference>
<gene>
    <name evidence="3" type="ORF">GGR36_001279</name>
</gene>
<dbReference type="PANTHER" id="PTHR42736:SF1">
    <property type="entry name" value="PROTEIN-GLUTAMINE GAMMA-GLUTAMYLTRANSFERASE"/>
    <property type="match status" value="1"/>
</dbReference>
<keyword evidence="3" id="KW-0378">Hydrolase</keyword>
<dbReference type="InterPro" id="IPR002931">
    <property type="entry name" value="Transglutaminase-like"/>
</dbReference>
<evidence type="ECO:0000313" key="4">
    <source>
        <dbReference type="Proteomes" id="UP000561045"/>
    </source>
</evidence>
<feature type="transmembrane region" description="Helical" evidence="1">
    <location>
        <begin position="60"/>
        <end position="79"/>
    </location>
</feature>
<feature type="domain" description="Transglutaminase-like" evidence="2">
    <location>
        <begin position="396"/>
        <end position="467"/>
    </location>
</feature>
<dbReference type="Pfam" id="PF11992">
    <property type="entry name" value="TgpA_N"/>
    <property type="match status" value="1"/>
</dbReference>
<accession>A0A840BEL6</accession>
<dbReference type="Proteomes" id="UP000561045">
    <property type="component" value="Unassembled WGS sequence"/>
</dbReference>
<feature type="transmembrane region" description="Helical" evidence="1">
    <location>
        <begin position="161"/>
        <end position="181"/>
    </location>
</feature>
<dbReference type="Pfam" id="PF13559">
    <property type="entry name" value="DUF4129"/>
    <property type="match status" value="1"/>
</dbReference>
<dbReference type="GO" id="GO:0006508">
    <property type="term" value="P:proteolysis"/>
    <property type="evidence" value="ECO:0007669"/>
    <property type="project" value="UniProtKB-KW"/>
</dbReference>
<organism evidence="3 4">
    <name type="scientific">Niveibacterium umoris</name>
    <dbReference type="NCBI Taxonomy" id="1193620"/>
    <lineage>
        <taxon>Bacteria</taxon>
        <taxon>Pseudomonadati</taxon>
        <taxon>Pseudomonadota</taxon>
        <taxon>Betaproteobacteria</taxon>
        <taxon>Rhodocyclales</taxon>
        <taxon>Rhodocyclaceae</taxon>
        <taxon>Niveibacterium</taxon>
    </lineage>
</organism>
<reference evidence="3 4" key="1">
    <citation type="submission" date="2020-08" db="EMBL/GenBank/DDBJ databases">
        <title>Genomic Encyclopedia of Type Strains, Phase IV (KMG-IV): sequencing the most valuable type-strain genomes for metagenomic binning, comparative biology and taxonomic classification.</title>
        <authorList>
            <person name="Goeker M."/>
        </authorList>
    </citation>
    <scope>NUCLEOTIDE SEQUENCE [LARGE SCALE GENOMIC DNA]</scope>
    <source>
        <strain evidence="3 4">DSM 106739</strain>
    </source>
</reference>
<evidence type="ECO:0000256" key="1">
    <source>
        <dbReference type="SAM" id="Phobius"/>
    </source>
</evidence>
<dbReference type="GO" id="GO:0008233">
    <property type="term" value="F:peptidase activity"/>
    <property type="evidence" value="ECO:0007669"/>
    <property type="project" value="UniProtKB-KW"/>
</dbReference>
<keyword evidence="1" id="KW-0812">Transmembrane</keyword>
<name>A0A840BEL6_9RHOO</name>
<feature type="transmembrane region" description="Helical" evidence="1">
    <location>
        <begin position="131"/>
        <end position="149"/>
    </location>
</feature>
<evidence type="ECO:0000259" key="2">
    <source>
        <dbReference type="SMART" id="SM00460"/>
    </source>
</evidence>
<evidence type="ECO:0000313" key="3">
    <source>
        <dbReference type="EMBL" id="MBB4011971.1"/>
    </source>
</evidence>
<keyword evidence="3" id="KW-0645">Protease</keyword>
<dbReference type="SUPFAM" id="SSF54001">
    <property type="entry name" value="Cysteine proteinases"/>
    <property type="match status" value="1"/>
</dbReference>
<keyword evidence="1" id="KW-1133">Transmembrane helix</keyword>
<dbReference type="InterPro" id="IPR021878">
    <property type="entry name" value="TgpA_N"/>
</dbReference>
<proteinExistence type="predicted"/>
<dbReference type="EMBL" id="JACIET010000001">
    <property type="protein sequence ID" value="MBB4011971.1"/>
    <property type="molecule type" value="Genomic_DNA"/>
</dbReference>
<dbReference type="RefSeq" id="WP_183633228.1">
    <property type="nucleotide sequence ID" value="NZ_BAABLE010000011.1"/>
</dbReference>
<keyword evidence="1" id="KW-0472">Membrane</keyword>